<dbReference type="EMBL" id="KN818224">
    <property type="protein sequence ID" value="KIL70279.1"/>
    <property type="molecule type" value="Genomic_DNA"/>
</dbReference>
<dbReference type="FunCoup" id="A0A0C2TSK3">
    <property type="interactions" value="26"/>
</dbReference>
<dbReference type="InParanoid" id="A0A0C2TSK3"/>
<dbReference type="STRING" id="946122.A0A0C2TSK3"/>
<dbReference type="Pfam" id="PF01172">
    <property type="entry name" value="SBDS_N"/>
    <property type="match status" value="1"/>
</dbReference>
<gene>
    <name evidence="2" type="ORF">M378DRAFT_156375</name>
</gene>
<dbReference type="InterPro" id="IPR019783">
    <property type="entry name" value="SDO1/SBDS_N"/>
</dbReference>
<evidence type="ECO:0000313" key="2">
    <source>
        <dbReference type="EMBL" id="KIL70279.1"/>
    </source>
</evidence>
<sequence length="125" mass="13767">MVNHISRVVYKPDHEKPDEFIVIINPPEYKKWKEGDKSIPLAEVLDSFEIFHSNQGSQGILGRPSKQQLDTYFGTNDDTKVITTILQKGREHSSDGIRAGSGATNLARGSFSIDNKGRGNVVGGI</sequence>
<feature type="domain" description="Ribosome maturation protein SDO1/SBDS N-terminal" evidence="1">
    <location>
        <begin position="6"/>
        <end position="95"/>
    </location>
</feature>
<name>A0A0C2TSK3_AMAMK</name>
<protein>
    <recommendedName>
        <fullName evidence="1">Ribosome maturation protein SDO1/SBDS N-terminal domain-containing protein</fullName>
    </recommendedName>
</protein>
<organism evidence="2 3">
    <name type="scientific">Amanita muscaria (strain Koide BX008)</name>
    <dbReference type="NCBI Taxonomy" id="946122"/>
    <lineage>
        <taxon>Eukaryota</taxon>
        <taxon>Fungi</taxon>
        <taxon>Dikarya</taxon>
        <taxon>Basidiomycota</taxon>
        <taxon>Agaricomycotina</taxon>
        <taxon>Agaricomycetes</taxon>
        <taxon>Agaricomycetidae</taxon>
        <taxon>Agaricales</taxon>
        <taxon>Pluteineae</taxon>
        <taxon>Amanitaceae</taxon>
        <taxon>Amanita</taxon>
    </lineage>
</organism>
<keyword evidence="3" id="KW-1185">Reference proteome</keyword>
<dbReference type="Gene3D" id="3.30.1250.10">
    <property type="entry name" value="Ribosome maturation protein SBDS, N-terminal domain"/>
    <property type="match status" value="1"/>
</dbReference>
<dbReference type="InterPro" id="IPR036786">
    <property type="entry name" value="Ribosome_mat_SBDS_N_sf"/>
</dbReference>
<dbReference type="AlphaFoldDB" id="A0A0C2TSK3"/>
<evidence type="ECO:0000313" key="3">
    <source>
        <dbReference type="Proteomes" id="UP000054549"/>
    </source>
</evidence>
<reference evidence="2 3" key="1">
    <citation type="submission" date="2014-04" db="EMBL/GenBank/DDBJ databases">
        <title>Evolutionary Origins and Diversification of the Mycorrhizal Mutualists.</title>
        <authorList>
            <consortium name="DOE Joint Genome Institute"/>
            <consortium name="Mycorrhizal Genomics Consortium"/>
            <person name="Kohler A."/>
            <person name="Kuo A."/>
            <person name="Nagy L.G."/>
            <person name="Floudas D."/>
            <person name="Copeland A."/>
            <person name="Barry K.W."/>
            <person name="Cichocki N."/>
            <person name="Veneault-Fourrey C."/>
            <person name="LaButti K."/>
            <person name="Lindquist E.A."/>
            <person name="Lipzen A."/>
            <person name="Lundell T."/>
            <person name="Morin E."/>
            <person name="Murat C."/>
            <person name="Riley R."/>
            <person name="Ohm R."/>
            <person name="Sun H."/>
            <person name="Tunlid A."/>
            <person name="Henrissat B."/>
            <person name="Grigoriev I.V."/>
            <person name="Hibbett D.S."/>
            <person name="Martin F."/>
        </authorList>
    </citation>
    <scope>NUCLEOTIDE SEQUENCE [LARGE SCALE GENOMIC DNA]</scope>
    <source>
        <strain evidence="2 3">Koide BX008</strain>
    </source>
</reference>
<accession>A0A0C2TSK3</accession>
<dbReference type="OrthoDB" id="2567806at2759"/>
<dbReference type="HOGENOM" id="CLU_137480_0_0_1"/>
<dbReference type="Proteomes" id="UP000054549">
    <property type="component" value="Unassembled WGS sequence"/>
</dbReference>
<dbReference type="SUPFAM" id="SSF89895">
    <property type="entry name" value="FYSH domain"/>
    <property type="match status" value="1"/>
</dbReference>
<evidence type="ECO:0000259" key="1">
    <source>
        <dbReference type="Pfam" id="PF01172"/>
    </source>
</evidence>
<proteinExistence type="predicted"/>